<dbReference type="InterPro" id="IPR038636">
    <property type="entry name" value="Wzi_sf"/>
</dbReference>
<gene>
    <name evidence="1" type="ORF">ACFS6J_26410</name>
</gene>
<name>A0ABW6B7L6_9SPHI</name>
<dbReference type="RefSeq" id="WP_377613338.1">
    <property type="nucleotide sequence ID" value="NZ_JBHUPA010000029.1"/>
</dbReference>
<evidence type="ECO:0000313" key="2">
    <source>
        <dbReference type="Proteomes" id="UP001597560"/>
    </source>
</evidence>
<organism evidence="1 2">
    <name type="scientific">Olivibacter jilunii</name>
    <dbReference type="NCBI Taxonomy" id="985016"/>
    <lineage>
        <taxon>Bacteria</taxon>
        <taxon>Pseudomonadati</taxon>
        <taxon>Bacteroidota</taxon>
        <taxon>Sphingobacteriia</taxon>
        <taxon>Sphingobacteriales</taxon>
        <taxon>Sphingobacteriaceae</taxon>
        <taxon>Olivibacter</taxon>
    </lineage>
</organism>
<comment type="caution">
    <text evidence="1">The sequence shown here is derived from an EMBL/GenBank/DDBJ whole genome shotgun (WGS) entry which is preliminary data.</text>
</comment>
<dbReference type="Pfam" id="PF14052">
    <property type="entry name" value="Caps_assemb_Wzi"/>
    <property type="match status" value="1"/>
</dbReference>
<proteinExistence type="predicted"/>
<protein>
    <submittedName>
        <fullName evidence="1">Capsule assembly Wzi family protein</fullName>
    </submittedName>
</protein>
<keyword evidence="2" id="KW-1185">Reference proteome</keyword>
<accession>A0ABW6B7L6</accession>
<evidence type="ECO:0000313" key="1">
    <source>
        <dbReference type="EMBL" id="MFD2965362.1"/>
    </source>
</evidence>
<reference evidence="2" key="1">
    <citation type="journal article" date="2019" name="Int. J. Syst. Evol. Microbiol.">
        <title>The Global Catalogue of Microorganisms (GCM) 10K type strain sequencing project: providing services to taxonomists for standard genome sequencing and annotation.</title>
        <authorList>
            <consortium name="The Broad Institute Genomics Platform"/>
            <consortium name="The Broad Institute Genome Sequencing Center for Infectious Disease"/>
            <person name="Wu L."/>
            <person name="Ma J."/>
        </authorList>
    </citation>
    <scope>NUCLEOTIDE SEQUENCE [LARGE SCALE GENOMIC DNA]</scope>
    <source>
        <strain evidence="2">KCTC 23098</strain>
    </source>
</reference>
<dbReference type="EMBL" id="JBHUPA010000029">
    <property type="protein sequence ID" value="MFD2965362.1"/>
    <property type="molecule type" value="Genomic_DNA"/>
</dbReference>
<dbReference type="Proteomes" id="UP001597560">
    <property type="component" value="Unassembled WGS sequence"/>
</dbReference>
<dbReference type="Gene3D" id="2.40.160.130">
    <property type="entry name" value="Capsule assembly protein Wzi"/>
    <property type="match status" value="1"/>
</dbReference>
<sequence>MNMCQLHHKNLVLILVLCLAACSTLIGQVLPVGMPALEERYRREQLLGRLDSTLSFSIRPLSQDVLMRGNIYDPDSSLTSSRSILHRFGDDGLVQLMPVVWQNQYTSAYPYGWNDGAMIPARGWQTYLSAGIYAKYKFISVQFRPELVSAQNKAYLGFDGKTEPSWQVWYQWANNIDMPERFGDGSYTKAFWGQSHVRLNFDPVSVGLSTENIWWGPGRRNALLMSNTAPGFAHLTLNTTRPIHTPIGSFEGQLIAGRLANSGYPPTPLGNPDHYDKYYEPKRDDWRYLSGIILSYQPKWIPGLSFGLTRSFVRYHNDGGSSLNNIFPLLGSGSDYRDMENPDRPANAEEEKMRDQYSSVFGRWAFPKGKAEIYAEYGRTDPPWNTRDLVVQLEHSRAYVIGFTKLVPLKGPKHDLLQFNLEFTQLERSRTAQVRTSPTWYVSNIVQHGYTHQGQVLGAGIGPGSNLQSFSVDWVRGMKQIGLQLERLVHNNDFYYDASGDIRRNWVDVGASINGVWDYKQFIFTGNLAFMHAYNYQYEIGENTFEKNEFWNFERRDKNNVQLRLGVMYRF</sequence>
<dbReference type="InterPro" id="IPR026950">
    <property type="entry name" value="Caps_assemb_Wzi"/>
</dbReference>